<evidence type="ECO:0000313" key="2">
    <source>
        <dbReference type="Proteomes" id="UP000076865"/>
    </source>
</evidence>
<dbReference type="OrthoDB" id="2695549at2"/>
<accession>A0A160F480</accession>
<evidence type="ECO:0000313" key="1">
    <source>
        <dbReference type="EMBL" id="ANB60453.1"/>
    </source>
</evidence>
<organism evidence="1 2">
    <name type="scientific">Anoxybacteroides amylolyticum</name>
    <dbReference type="NCBI Taxonomy" id="294699"/>
    <lineage>
        <taxon>Bacteria</taxon>
        <taxon>Bacillati</taxon>
        <taxon>Bacillota</taxon>
        <taxon>Bacilli</taxon>
        <taxon>Bacillales</taxon>
        <taxon>Anoxybacillaceae</taxon>
        <taxon>Anoxybacteroides</taxon>
    </lineage>
</organism>
<proteinExistence type="predicted"/>
<dbReference type="Proteomes" id="UP000076865">
    <property type="component" value="Chromosome"/>
</dbReference>
<dbReference type="RefSeq" id="WP_066324142.1">
    <property type="nucleotide sequence ID" value="NZ_CP015438.1"/>
</dbReference>
<sequence>MYRGMINGKEVIIHLGKKVKAQYADDHKLYHAVLSYGETAFKKGQQAFGIYNDHIGLIVAEVENHDIPVIRVDYVIENENVYE</sequence>
<keyword evidence="2" id="KW-1185">Reference proteome</keyword>
<dbReference type="AlphaFoldDB" id="A0A160F480"/>
<reference evidence="1 2" key="1">
    <citation type="journal article" date="2006" name="Syst. Appl. Microbiol.">
        <title>Anoxybacillus amylolyticus sp. nov., a thermophilic amylase producing bacterium isolated from Mount Rittmann (Antarctica).</title>
        <authorList>
            <person name="Poli A."/>
            <person name="Esposito E."/>
            <person name="Lama L."/>
            <person name="Orlando P."/>
            <person name="Nicolaus G."/>
            <person name="de Appolonia F."/>
            <person name="Gambacorta A."/>
            <person name="Nicolaus B."/>
        </authorList>
    </citation>
    <scope>NUCLEOTIDE SEQUENCE [LARGE SCALE GENOMIC DNA]</scope>
    <source>
        <strain evidence="1 2">DSM 15939</strain>
    </source>
</reference>
<dbReference type="KEGG" id="aamy:GFC30_1647"/>
<gene>
    <name evidence="1" type="ORF">GFC30_1647</name>
</gene>
<protein>
    <submittedName>
        <fullName evidence="1">Uncharacterized protein</fullName>
    </submittedName>
</protein>
<dbReference type="PATRIC" id="fig|294699.3.peg.1675"/>
<name>A0A160F480_9BACL</name>
<dbReference type="EMBL" id="CP015438">
    <property type="protein sequence ID" value="ANB60453.1"/>
    <property type="molecule type" value="Genomic_DNA"/>
</dbReference>